<name>A0A165A8F3_9CRUS</name>
<evidence type="ECO:0000256" key="3">
    <source>
        <dbReference type="ARBA" id="ARBA00011964"/>
    </source>
</evidence>
<comment type="subcellular location">
    <subcellularLocation>
        <location evidence="1">Endoplasmic reticulum membrane</location>
        <topology evidence="1">Multi-pass membrane protein</topology>
    </subcellularLocation>
</comment>
<evidence type="ECO:0000313" key="13">
    <source>
        <dbReference type="Proteomes" id="UP000076858"/>
    </source>
</evidence>
<feature type="transmembrane region" description="Helical" evidence="11">
    <location>
        <begin position="57"/>
        <end position="77"/>
    </location>
</feature>
<evidence type="ECO:0000256" key="5">
    <source>
        <dbReference type="ARBA" id="ARBA00022679"/>
    </source>
</evidence>
<comment type="catalytic activity">
    <reaction evidence="10">
        <text>an alpha-D-Man-(1-&gt;2)-alpha-D-Man-(1-&gt;2)-alpha-D-Man-(1-&gt;3)-[alpha-D-Man-(1-&gt;6)]-beta-D-Man-(1-&gt;4)-beta-D-GlcNAc-(1-&gt;4)-alpha-D-GlcNAc-diphospho-di-trans,poly-cis-dolichol + a di-trans,poly-cis-dolichyl beta-D-mannosyl phosphate = an alpha-D-Man-(1-&gt;2)-alpha-D-Man-(1-&gt;2)-alpha-D-Man-(1-&gt;3)-[alpha-D-Man-(1-&gt;3)-alpha-D-Man-(1-&gt;6)]-beta-D-Man-(1-&gt;4)-beta-D-GlcNAc-(1-&gt;4)-alpha-D-GlcNAc-diphospho-di-trans,poly-cis-dolichol + a di-trans,poly-cis-dolichyl phosphate + H(+)</text>
        <dbReference type="Rhea" id="RHEA:29527"/>
        <dbReference type="Rhea" id="RHEA-COMP:19498"/>
        <dbReference type="Rhea" id="RHEA-COMP:19501"/>
        <dbReference type="Rhea" id="RHEA-COMP:19516"/>
        <dbReference type="Rhea" id="RHEA-COMP:19517"/>
        <dbReference type="ChEBI" id="CHEBI:15378"/>
        <dbReference type="ChEBI" id="CHEBI:57683"/>
        <dbReference type="ChEBI" id="CHEBI:58211"/>
        <dbReference type="ChEBI" id="CHEBI:132515"/>
        <dbReference type="ChEBI" id="CHEBI:132516"/>
        <dbReference type="EC" id="2.4.1.258"/>
    </reaction>
    <physiologicalReaction direction="left-to-right" evidence="10">
        <dbReference type="Rhea" id="RHEA:29528"/>
    </physiologicalReaction>
</comment>
<evidence type="ECO:0000313" key="12">
    <source>
        <dbReference type="EMBL" id="KZS17296.1"/>
    </source>
</evidence>
<evidence type="ECO:0000256" key="7">
    <source>
        <dbReference type="ARBA" id="ARBA00022824"/>
    </source>
</evidence>
<keyword evidence="7" id="KW-0256">Endoplasmic reticulum</keyword>
<evidence type="ECO:0000256" key="6">
    <source>
        <dbReference type="ARBA" id="ARBA00022692"/>
    </source>
</evidence>
<comment type="pathway">
    <text evidence="2">Protein modification; protein glycosylation.</text>
</comment>
<dbReference type="Proteomes" id="UP000076858">
    <property type="component" value="Unassembled WGS sequence"/>
</dbReference>
<dbReference type="STRING" id="35525.A0A165A8F3"/>
<keyword evidence="13" id="KW-1185">Reference proteome</keyword>
<evidence type="ECO:0000256" key="10">
    <source>
        <dbReference type="ARBA" id="ARBA00049506"/>
    </source>
</evidence>
<evidence type="ECO:0000256" key="4">
    <source>
        <dbReference type="ARBA" id="ARBA00022676"/>
    </source>
</evidence>
<proteinExistence type="predicted"/>
<evidence type="ECO:0000256" key="11">
    <source>
        <dbReference type="SAM" id="Phobius"/>
    </source>
</evidence>
<organism evidence="12 13">
    <name type="scientific">Daphnia magna</name>
    <dbReference type="NCBI Taxonomy" id="35525"/>
    <lineage>
        <taxon>Eukaryota</taxon>
        <taxon>Metazoa</taxon>
        <taxon>Ecdysozoa</taxon>
        <taxon>Arthropoda</taxon>
        <taxon>Crustacea</taxon>
        <taxon>Branchiopoda</taxon>
        <taxon>Diplostraca</taxon>
        <taxon>Cladocera</taxon>
        <taxon>Anomopoda</taxon>
        <taxon>Daphniidae</taxon>
        <taxon>Daphnia</taxon>
    </lineage>
</organism>
<dbReference type="EC" id="2.4.1.258" evidence="3"/>
<feature type="transmembrane region" description="Helical" evidence="11">
    <location>
        <begin position="142"/>
        <end position="159"/>
    </location>
</feature>
<keyword evidence="6 11" id="KW-0812">Transmembrane</keyword>
<feature type="transmembrane region" description="Helical" evidence="11">
    <location>
        <begin position="216"/>
        <end position="239"/>
    </location>
</feature>
<evidence type="ECO:0000256" key="8">
    <source>
        <dbReference type="ARBA" id="ARBA00022989"/>
    </source>
</evidence>
<feature type="transmembrane region" description="Helical" evidence="11">
    <location>
        <begin position="193"/>
        <end position="210"/>
    </location>
</feature>
<reference evidence="12 13" key="1">
    <citation type="submission" date="2016-03" db="EMBL/GenBank/DDBJ databases">
        <title>EvidentialGene: Evidence-directed Construction of Genes on Genomes.</title>
        <authorList>
            <person name="Gilbert D.G."/>
            <person name="Choi J.-H."/>
            <person name="Mockaitis K."/>
            <person name="Colbourne J."/>
            <person name="Pfrender M."/>
        </authorList>
    </citation>
    <scope>NUCLEOTIDE SEQUENCE [LARGE SCALE GENOMIC DNA]</scope>
    <source>
        <strain evidence="12 13">Xinb3</strain>
        <tissue evidence="12">Complete organism</tissue>
    </source>
</reference>
<feature type="transmembrane region" description="Helical" evidence="11">
    <location>
        <begin position="299"/>
        <end position="321"/>
    </location>
</feature>
<keyword evidence="9 11" id="KW-0472">Membrane</keyword>
<feature type="transmembrane region" description="Helical" evidence="11">
    <location>
        <begin position="408"/>
        <end position="427"/>
    </location>
</feature>
<feature type="transmembrane region" description="Helical" evidence="11">
    <location>
        <begin position="114"/>
        <end position="130"/>
    </location>
</feature>
<protein>
    <recommendedName>
        <fullName evidence="3">dolichyl-P-Man:Man5GlcNAc2-PP-dolichol alpha-1,3-mannosyltransferase</fullName>
        <ecNumber evidence="3">2.4.1.258</ecNumber>
    </recommendedName>
</protein>
<feature type="transmembrane region" description="Helical" evidence="11">
    <location>
        <begin position="251"/>
        <end position="267"/>
    </location>
</feature>
<dbReference type="InterPro" id="IPR007873">
    <property type="entry name" value="Glycosyltransferase_ALG3"/>
</dbReference>
<dbReference type="PANTHER" id="PTHR12646">
    <property type="entry name" value="NOT56 - RELATED"/>
    <property type="match status" value="1"/>
</dbReference>
<keyword evidence="5 12" id="KW-0808">Transferase</keyword>
<accession>A0A165A8F3</accession>
<dbReference type="GO" id="GO:0052925">
    <property type="term" value="F:dol-P-Man:Man(5)GlcNAc(2)-PP-Dol alpha-1,3-mannosyltransferase activity"/>
    <property type="evidence" value="ECO:0007669"/>
    <property type="project" value="UniProtKB-EC"/>
</dbReference>
<comment type="caution">
    <text evidence="12">The sequence shown here is derived from an EMBL/GenBank/DDBJ whole genome shotgun (WGS) entry which is preliminary data.</text>
</comment>
<dbReference type="EMBL" id="LRGB01000642">
    <property type="protein sequence ID" value="KZS17296.1"/>
    <property type="molecule type" value="Genomic_DNA"/>
</dbReference>
<keyword evidence="4 12" id="KW-0328">Glycosyltransferase</keyword>
<dbReference type="GO" id="GO:0005789">
    <property type="term" value="C:endoplasmic reticulum membrane"/>
    <property type="evidence" value="ECO:0007669"/>
    <property type="project" value="UniProtKB-SubCell"/>
</dbReference>
<dbReference type="Pfam" id="PF05208">
    <property type="entry name" value="ALG3"/>
    <property type="match status" value="1"/>
</dbReference>
<dbReference type="OrthoDB" id="20028at2759"/>
<evidence type="ECO:0000256" key="9">
    <source>
        <dbReference type="ARBA" id="ARBA00023136"/>
    </source>
</evidence>
<feature type="transmembrane region" description="Helical" evidence="11">
    <location>
        <begin position="341"/>
        <end position="361"/>
    </location>
</feature>
<dbReference type="AlphaFoldDB" id="A0A165A8F3"/>
<dbReference type="PANTHER" id="PTHR12646:SF0">
    <property type="entry name" value="DOL-P-MAN:MAN(5)GLCNAC(2)-PP-DOL ALPHA-1,3-MANNOSYLTRANSFERASE"/>
    <property type="match status" value="1"/>
</dbReference>
<gene>
    <name evidence="12" type="ORF">APZ42_016919</name>
</gene>
<sequence length="443" mass="51357">MEYRAVAHQKFNSMAPPGKRHRAQSTKIQVINRRLAKFQAKYLTTDFAKRLVFDPSLLWVSAILLLVGELFVNVLVIQRIPYTEIDWIAYMQEVEGVVNGTWDYSKLKGDTGPLVYPAGFVYLFTILYYLTNYGKNIRLAQYIFCGIYLITLALVFRIYSKSRKIPPYMLIFICCTSYRVHSIYVLRLFNDPVAIMFLFCSINLFMEGYWTLGSVFYSFAVSIKMNILLFAPALLLAYIASQGIYGTLKQLTICAGLQIVLGAPFLLANPLAYLIGSFNLGRVFLFEWTVNWRFLPEEIFIHPGFHITLLLLHVVLLAIFAKPWFRYMKSFAKLQPTGVGIVSQLFLLPLFTANLIGVAFSRSLHYQFYVWYFHTLPYLLWSTPYSIWLRLCILGFIEMCWNTFPSTYASSAILHVCHFLIICGIFWRRHPTKDLKIDIKKDK</sequence>
<evidence type="ECO:0000256" key="2">
    <source>
        <dbReference type="ARBA" id="ARBA00004922"/>
    </source>
</evidence>
<feature type="transmembrane region" description="Helical" evidence="11">
    <location>
        <begin position="368"/>
        <end position="388"/>
    </location>
</feature>
<keyword evidence="8 11" id="KW-1133">Transmembrane helix</keyword>
<evidence type="ECO:0000256" key="1">
    <source>
        <dbReference type="ARBA" id="ARBA00004477"/>
    </source>
</evidence>